<proteinExistence type="predicted"/>
<evidence type="ECO:0008006" key="5">
    <source>
        <dbReference type="Google" id="ProtNLM"/>
    </source>
</evidence>
<dbReference type="RefSeq" id="WP_267848626.1">
    <property type="nucleotide sequence ID" value="NZ_JAPMXC010000006.1"/>
</dbReference>
<evidence type="ECO:0000313" key="3">
    <source>
        <dbReference type="EMBL" id="MCY0388736.1"/>
    </source>
</evidence>
<comment type="caution">
    <text evidence="3">The sequence shown here is derived from an EMBL/GenBank/DDBJ whole genome shotgun (WGS) entry which is preliminary data.</text>
</comment>
<feature type="chain" id="PRO_5046625680" description="Secreted protein" evidence="2">
    <location>
        <begin position="22"/>
        <end position="252"/>
    </location>
</feature>
<keyword evidence="4" id="KW-1185">Reference proteome</keyword>
<feature type="signal peptide" evidence="2">
    <location>
        <begin position="1"/>
        <end position="21"/>
    </location>
</feature>
<name>A0ABT3ZQB2_9BURK</name>
<dbReference type="EMBL" id="JAPMXC010000006">
    <property type="protein sequence ID" value="MCY0388736.1"/>
    <property type="molecule type" value="Genomic_DNA"/>
</dbReference>
<evidence type="ECO:0000256" key="2">
    <source>
        <dbReference type="SAM" id="SignalP"/>
    </source>
</evidence>
<evidence type="ECO:0000256" key="1">
    <source>
        <dbReference type="SAM" id="MobiDB-lite"/>
    </source>
</evidence>
<keyword evidence="2" id="KW-0732">Signal</keyword>
<accession>A0ABT3ZQB2</accession>
<organism evidence="3 4">
    <name type="scientific">Robbsia betulipollinis</name>
    <dbReference type="NCBI Taxonomy" id="2981849"/>
    <lineage>
        <taxon>Bacteria</taxon>
        <taxon>Pseudomonadati</taxon>
        <taxon>Pseudomonadota</taxon>
        <taxon>Betaproteobacteria</taxon>
        <taxon>Burkholderiales</taxon>
        <taxon>Burkholderiaceae</taxon>
        <taxon>Robbsia</taxon>
    </lineage>
</organism>
<evidence type="ECO:0000313" key="4">
    <source>
        <dbReference type="Proteomes" id="UP001082899"/>
    </source>
</evidence>
<reference evidence="3" key="1">
    <citation type="submission" date="2022-11" db="EMBL/GenBank/DDBJ databases">
        <title>Robbsia betulipollinis sp. nov., isolated from pollen of birch (Betula pendula).</title>
        <authorList>
            <person name="Shi H."/>
            <person name="Ambika Manirajan B."/>
            <person name="Ratering S."/>
            <person name="Geissler-Plaum R."/>
            <person name="Schnell S."/>
        </authorList>
    </citation>
    <scope>NUCLEOTIDE SEQUENCE</scope>
    <source>
        <strain evidence="3">Bb-Pol-6</strain>
    </source>
</reference>
<dbReference type="Proteomes" id="UP001082899">
    <property type="component" value="Unassembled WGS sequence"/>
</dbReference>
<sequence>MRPIKLATTLGALLVSMTAIAQEPPDMPPPPRPEAAFPPPPPHTASAVPPPRPGAGSAAPPPPTSPAPNDASATTAGAIERYLINPAGDVDGLLLANDAIVVFAPPLGAQLTSTAAPGDRVSVVGRRFDNGTVRAERITIAKTGSTMADVPPGASPPREPQRGARLVELEASGSVTHVTSAPLGEPDGVLLSDGTIVKLTPSAAARFANLLRPGARVAAKGYGTRNRYGESLQATAFGTPGHVTPLYDAVPQ</sequence>
<feature type="compositionally biased region" description="Pro residues" evidence="1">
    <location>
        <begin position="25"/>
        <end position="66"/>
    </location>
</feature>
<gene>
    <name evidence="3" type="ORF">OVY01_16295</name>
</gene>
<protein>
    <recommendedName>
        <fullName evidence="5">Secreted protein</fullName>
    </recommendedName>
</protein>
<feature type="region of interest" description="Disordered" evidence="1">
    <location>
        <begin position="21"/>
        <end position="72"/>
    </location>
</feature>